<dbReference type="InterPro" id="IPR036388">
    <property type="entry name" value="WH-like_DNA-bd_sf"/>
</dbReference>
<evidence type="ECO:0000256" key="5">
    <source>
        <dbReference type="ARBA" id="ARBA00023163"/>
    </source>
</evidence>
<organism evidence="8 9">
    <name type="scientific">Microlunatus soli</name>
    <dbReference type="NCBI Taxonomy" id="630515"/>
    <lineage>
        <taxon>Bacteria</taxon>
        <taxon>Bacillati</taxon>
        <taxon>Actinomycetota</taxon>
        <taxon>Actinomycetes</taxon>
        <taxon>Propionibacteriales</taxon>
        <taxon>Propionibacteriaceae</taxon>
        <taxon>Microlunatus</taxon>
    </lineage>
</organism>
<dbReference type="Gene3D" id="1.10.10.10">
    <property type="entry name" value="Winged helix-like DNA-binding domain superfamily/Winged helix DNA-binding domain"/>
    <property type="match status" value="1"/>
</dbReference>
<dbReference type="InterPro" id="IPR037171">
    <property type="entry name" value="NagB/RpiA_transferase-like"/>
</dbReference>
<keyword evidence="3" id="KW-0805">Transcription regulation</keyword>
<dbReference type="InterPro" id="IPR018356">
    <property type="entry name" value="Tscrpt_reg_HTH_DeoR_CS"/>
</dbReference>
<dbReference type="PANTHER" id="PTHR30363:SF4">
    <property type="entry name" value="GLYCEROL-3-PHOSPHATE REGULON REPRESSOR"/>
    <property type="match status" value="1"/>
</dbReference>
<evidence type="ECO:0000256" key="2">
    <source>
        <dbReference type="ARBA" id="ARBA00022491"/>
    </source>
</evidence>
<comment type="function">
    <text evidence="6">Repressor of the lactose catabolism operon. Galactose-6-phosphate is the inducer.</text>
</comment>
<evidence type="ECO:0000256" key="6">
    <source>
        <dbReference type="ARBA" id="ARBA00024937"/>
    </source>
</evidence>
<dbReference type="RefSeq" id="WP_091529541.1">
    <property type="nucleotide sequence ID" value="NZ_LT629772.1"/>
</dbReference>
<name>A0A1H1ZTX5_9ACTN</name>
<dbReference type="PANTHER" id="PTHR30363">
    <property type="entry name" value="HTH-TYPE TRANSCRIPTIONAL REGULATOR SRLR-RELATED"/>
    <property type="match status" value="1"/>
</dbReference>
<dbReference type="PRINTS" id="PR00037">
    <property type="entry name" value="HTHLACR"/>
</dbReference>
<dbReference type="PROSITE" id="PS51000">
    <property type="entry name" value="HTH_DEOR_2"/>
    <property type="match status" value="1"/>
</dbReference>
<keyword evidence="5" id="KW-0804">Transcription</keyword>
<dbReference type="Pfam" id="PF00455">
    <property type="entry name" value="DeoRC"/>
    <property type="match status" value="1"/>
</dbReference>
<protein>
    <recommendedName>
        <fullName evidence="1">Lactose phosphotransferase system repressor</fullName>
    </recommendedName>
</protein>
<sequence length="263" mass="28576">MPGSMSSMFRGRAFDRQQEILSFVRSEGRAVVSEIGDRFAVSPATLRRDLRALEAQRLIVRSYGVFFPTDIGGHETSVEDRRKAQTEERLAIAEAAVSLMTDVSSVFLDEGALLEDLVGPLRPVRRLTVVTTSVTIAADLGRQSDHDVIVVGGRLRPAKMGTVDRWAVSMLAELNVDLAVLGTNGVTLDRGLTTPDPAVAETKRAAIAAARQSALVCEHTRFGVTSFAKFADVRQLSWIVTGKQLARATAQRYSAIGPKLLRV</sequence>
<gene>
    <name evidence="8" type="ORF">SAMN04489812_5444</name>
</gene>
<dbReference type="EMBL" id="LT629772">
    <property type="protein sequence ID" value="SDT37027.1"/>
    <property type="molecule type" value="Genomic_DNA"/>
</dbReference>
<feature type="domain" description="HTH deoR-type" evidence="7">
    <location>
        <begin position="13"/>
        <end position="68"/>
    </location>
</feature>
<dbReference type="InterPro" id="IPR001034">
    <property type="entry name" value="DeoR_HTH"/>
</dbReference>
<dbReference type="STRING" id="630515.SAMN04489812_5444"/>
<dbReference type="GO" id="GO:0003677">
    <property type="term" value="F:DNA binding"/>
    <property type="evidence" value="ECO:0007669"/>
    <property type="project" value="UniProtKB-KW"/>
</dbReference>
<dbReference type="InterPro" id="IPR050313">
    <property type="entry name" value="Carb_Metab_HTH_regulators"/>
</dbReference>
<dbReference type="SUPFAM" id="SSF46785">
    <property type="entry name" value="Winged helix' DNA-binding domain"/>
    <property type="match status" value="1"/>
</dbReference>
<dbReference type="SMART" id="SM00420">
    <property type="entry name" value="HTH_DEOR"/>
    <property type="match status" value="1"/>
</dbReference>
<evidence type="ECO:0000256" key="1">
    <source>
        <dbReference type="ARBA" id="ARBA00021390"/>
    </source>
</evidence>
<evidence type="ECO:0000313" key="8">
    <source>
        <dbReference type="EMBL" id="SDT37027.1"/>
    </source>
</evidence>
<keyword evidence="9" id="KW-1185">Reference proteome</keyword>
<reference evidence="8 9" key="1">
    <citation type="submission" date="2016-10" db="EMBL/GenBank/DDBJ databases">
        <authorList>
            <person name="de Groot N.N."/>
        </authorList>
    </citation>
    <scope>NUCLEOTIDE SEQUENCE [LARGE SCALE GENOMIC DNA]</scope>
    <source>
        <strain evidence="8 9">DSM 21800</strain>
    </source>
</reference>
<dbReference type="InterPro" id="IPR036390">
    <property type="entry name" value="WH_DNA-bd_sf"/>
</dbReference>
<dbReference type="GO" id="GO:0003700">
    <property type="term" value="F:DNA-binding transcription factor activity"/>
    <property type="evidence" value="ECO:0007669"/>
    <property type="project" value="InterPro"/>
</dbReference>
<dbReference type="SUPFAM" id="SSF100950">
    <property type="entry name" value="NagB/RpiA/CoA transferase-like"/>
    <property type="match status" value="1"/>
</dbReference>
<evidence type="ECO:0000256" key="3">
    <source>
        <dbReference type="ARBA" id="ARBA00023015"/>
    </source>
</evidence>
<dbReference type="OrthoDB" id="7688673at2"/>
<dbReference type="Pfam" id="PF08220">
    <property type="entry name" value="HTH_DeoR"/>
    <property type="match status" value="1"/>
</dbReference>
<keyword evidence="2" id="KW-0678">Repressor</keyword>
<evidence type="ECO:0000256" key="4">
    <source>
        <dbReference type="ARBA" id="ARBA00023125"/>
    </source>
</evidence>
<evidence type="ECO:0000313" key="9">
    <source>
        <dbReference type="Proteomes" id="UP000199103"/>
    </source>
</evidence>
<dbReference type="InterPro" id="IPR014036">
    <property type="entry name" value="DeoR-like_C"/>
</dbReference>
<dbReference type="PROSITE" id="PS00894">
    <property type="entry name" value="HTH_DEOR_1"/>
    <property type="match status" value="1"/>
</dbReference>
<accession>A0A1H1ZTX5</accession>
<evidence type="ECO:0000259" key="7">
    <source>
        <dbReference type="PROSITE" id="PS51000"/>
    </source>
</evidence>
<proteinExistence type="predicted"/>
<keyword evidence="4 8" id="KW-0238">DNA-binding</keyword>
<dbReference type="SMART" id="SM01134">
    <property type="entry name" value="DeoRC"/>
    <property type="match status" value="1"/>
</dbReference>
<dbReference type="Proteomes" id="UP000199103">
    <property type="component" value="Chromosome I"/>
</dbReference>
<dbReference type="AlphaFoldDB" id="A0A1H1ZTX5"/>